<evidence type="ECO:0000313" key="2">
    <source>
        <dbReference type="EMBL" id="SMX53133.1"/>
    </source>
</evidence>
<organism evidence="2 3">
    <name type="scientific">Candidatus Brevifilum fermentans</name>
    <dbReference type="NCBI Taxonomy" id="1986204"/>
    <lineage>
        <taxon>Bacteria</taxon>
        <taxon>Bacillati</taxon>
        <taxon>Chloroflexota</taxon>
        <taxon>Anaerolineae</taxon>
        <taxon>Anaerolineales</taxon>
        <taxon>Anaerolineaceae</taxon>
        <taxon>Candidatus Brevifilum</taxon>
    </lineage>
</organism>
<name>A0A1Y6K0F0_9CHLR</name>
<keyword evidence="1" id="KW-0472">Membrane</keyword>
<keyword evidence="1" id="KW-1133">Transmembrane helix</keyword>
<dbReference type="RefSeq" id="WP_087861092.1">
    <property type="nucleotide sequence ID" value="NZ_LT859958.1"/>
</dbReference>
<keyword evidence="3" id="KW-1185">Reference proteome</keyword>
<accession>A0A1Y6K0F0</accession>
<dbReference type="Proteomes" id="UP000195514">
    <property type="component" value="Chromosome I"/>
</dbReference>
<evidence type="ECO:0000313" key="3">
    <source>
        <dbReference type="Proteomes" id="UP000195514"/>
    </source>
</evidence>
<protein>
    <submittedName>
        <fullName evidence="2">Uncharacterized protein</fullName>
    </submittedName>
</protein>
<keyword evidence="1" id="KW-0812">Transmembrane</keyword>
<dbReference type="AlphaFoldDB" id="A0A1Y6K0F0"/>
<dbReference type="EMBL" id="LT859958">
    <property type="protein sequence ID" value="SMX53133.1"/>
    <property type="molecule type" value="Genomic_DNA"/>
</dbReference>
<gene>
    <name evidence="2" type="ORF">CFX1CAM_0067</name>
</gene>
<proteinExistence type="predicted"/>
<dbReference type="OrthoDB" id="72437at2"/>
<feature type="transmembrane region" description="Helical" evidence="1">
    <location>
        <begin position="26"/>
        <end position="45"/>
    </location>
</feature>
<sequence>MGFLLYALTANTATWSTMGRVFFPNAVWIILVLWGLIAGLHYFGVRTFHHSEIFARGRDLASLFASKKILLTN</sequence>
<evidence type="ECO:0000256" key="1">
    <source>
        <dbReference type="SAM" id="Phobius"/>
    </source>
</evidence>
<reference evidence="3" key="1">
    <citation type="submission" date="2017-05" db="EMBL/GenBank/DDBJ databases">
        <authorList>
            <person name="Kirkegaard R."/>
            <person name="Mcilroy J S."/>
        </authorList>
    </citation>
    <scope>NUCLEOTIDE SEQUENCE [LARGE SCALE GENOMIC DNA]</scope>
</reference>
<dbReference type="KEGG" id="abat:CFX1CAM_0067"/>